<proteinExistence type="predicted"/>
<dbReference type="Proteomes" id="UP000564836">
    <property type="component" value="Chromosome"/>
</dbReference>
<gene>
    <name evidence="3" type="ORF">G6321_00045940</name>
    <name evidence="2" type="ORF">G6321_22445</name>
</gene>
<evidence type="ECO:0000313" key="2">
    <source>
        <dbReference type="EMBL" id="NYY91100.1"/>
    </source>
</evidence>
<dbReference type="EMBL" id="CP088280">
    <property type="protein sequence ID" value="UGX92897.1"/>
    <property type="molecule type" value="Genomic_DNA"/>
</dbReference>
<feature type="transmembrane region" description="Helical" evidence="1">
    <location>
        <begin position="32"/>
        <end position="51"/>
    </location>
</feature>
<keyword evidence="1" id="KW-0472">Membrane</keyword>
<evidence type="ECO:0000313" key="3">
    <source>
        <dbReference type="EMBL" id="UGX92897.1"/>
    </source>
</evidence>
<sequence>MAKKTEIEYYEDDREEMASAGRKTRMIDWLQCCKLPVAFSVVGFLVLYGVTGDLRSGSKTLADLLPNTRADALVACLLPFNYPHLTSDLSEAPRAKS</sequence>
<reference evidence="3 4" key="3">
    <citation type="journal article" date="2022" name="Int. J. Syst. Evol. Microbiol.">
        <title>Strains of Bradyrhizobium barranii sp. nov. associated with legumes native to Canada are symbionts of soybeans and belong to different subspecies (subsp. barranii subsp. nov. and subsp. apii subsp. nov.) and symbiovars (sv. glycinearum and sv. septentrionale).</title>
        <authorList>
            <person name="Bromfield E.S.P."/>
            <person name="Cloutier S."/>
            <person name="Wasai-Hara S."/>
            <person name="Minamisawa K."/>
        </authorList>
    </citation>
    <scope>NUCLEOTIDE SEQUENCE [LARGE SCALE GENOMIC DNA]</scope>
    <source>
        <strain evidence="3 4">323S2</strain>
    </source>
</reference>
<dbReference type="RefSeq" id="WP_166348595.1">
    <property type="nucleotide sequence ID" value="NZ_CP088280.1"/>
</dbReference>
<dbReference type="AlphaFoldDB" id="A0A7Z0TT23"/>
<evidence type="ECO:0000256" key="1">
    <source>
        <dbReference type="SAM" id="Phobius"/>
    </source>
</evidence>
<name>A0A7Z0TT23_9BRAD</name>
<accession>A0A7Z0TT23</accession>
<reference evidence="2" key="2">
    <citation type="submission" date="2020-06" db="EMBL/GenBank/DDBJ databases">
        <title>Whole Genome Sequence of Bradyrhizobium sp. Strain 323S2.</title>
        <authorList>
            <person name="Bromfield E.S.P."/>
        </authorList>
    </citation>
    <scope>NUCLEOTIDE SEQUENCE [LARGE SCALE GENOMIC DNA]</scope>
    <source>
        <strain evidence="2">323S2</strain>
    </source>
</reference>
<organism evidence="2">
    <name type="scientific">Bradyrhizobium barranii subsp. barranii</name>
    <dbReference type="NCBI Taxonomy" id="2823807"/>
    <lineage>
        <taxon>Bacteria</taxon>
        <taxon>Pseudomonadati</taxon>
        <taxon>Pseudomonadota</taxon>
        <taxon>Alphaproteobacteria</taxon>
        <taxon>Hyphomicrobiales</taxon>
        <taxon>Nitrobacteraceae</taxon>
        <taxon>Bradyrhizobium</taxon>
        <taxon>Bradyrhizobium barranii</taxon>
    </lineage>
</organism>
<reference evidence="3 4" key="1">
    <citation type="journal article" date="2017" name="Syst. Appl. Microbiol.">
        <title>Soybeans inoculated with root zone soils of Canadian native legumes harbour diverse and novel Bradyrhizobium spp. that possess agricultural potential.</title>
        <authorList>
            <person name="Bromfield E.S.P."/>
            <person name="Cloutier S."/>
            <person name="Tambong J.T."/>
            <person name="Tran Thi T.V."/>
        </authorList>
    </citation>
    <scope>NUCLEOTIDE SEQUENCE [LARGE SCALE GENOMIC DNA]</scope>
    <source>
        <strain evidence="3 4">323S2</strain>
    </source>
</reference>
<dbReference type="EMBL" id="JACBFH010000001">
    <property type="protein sequence ID" value="NYY91100.1"/>
    <property type="molecule type" value="Genomic_DNA"/>
</dbReference>
<evidence type="ECO:0000313" key="4">
    <source>
        <dbReference type="Proteomes" id="UP000564836"/>
    </source>
</evidence>
<keyword evidence="1" id="KW-0812">Transmembrane</keyword>
<keyword evidence="1" id="KW-1133">Transmembrane helix</keyword>
<protein>
    <submittedName>
        <fullName evidence="2">Uncharacterized protein</fullName>
    </submittedName>
</protein>